<feature type="chain" id="PRO_5012069875" description="Cell envelope-related transcriptional attenuator domain-containing protein" evidence="1">
    <location>
        <begin position="19"/>
        <end position="405"/>
    </location>
</feature>
<dbReference type="InterPro" id="IPR050922">
    <property type="entry name" value="LytR/CpsA/Psr_CW_biosynth"/>
</dbReference>
<dbReference type="STRING" id="1895771.BGO89_10235"/>
<dbReference type="Gene3D" id="3.40.630.190">
    <property type="entry name" value="LCP protein"/>
    <property type="match status" value="2"/>
</dbReference>
<keyword evidence="1" id="KW-0732">Signal</keyword>
<reference evidence="2 3" key="1">
    <citation type="submission" date="2016-09" db="EMBL/GenBank/DDBJ databases">
        <title>Genome-resolved meta-omics ties microbial dynamics to process performance in biotechnology for thiocyanate degradation.</title>
        <authorList>
            <person name="Kantor R.S."/>
            <person name="Huddy R.J."/>
            <person name="Iyer R."/>
            <person name="Thomas B.C."/>
            <person name="Brown C.T."/>
            <person name="Anantharaman K."/>
            <person name="Tringe S."/>
            <person name="Hettich R.L."/>
            <person name="Harrison S.T."/>
            <person name="Banfield J.F."/>
        </authorList>
    </citation>
    <scope>NUCLEOTIDE SEQUENCE [LARGE SCALE GENOMIC DNA]</scope>
    <source>
        <strain evidence="2">59-99</strain>
    </source>
</reference>
<sequence length="405" mass="45020">MKHILTLAFLLSIIAALAACTSDTSDKRPADAARTTGDTAAADTVKKAKRLNADGIDTVTFNVTDTTITLKQQNFPTPGGRVVNVMVTGVDSRLGDPMGHADANHLVRFFLDSGFVEIISIPRDTPSDAGFDDTTGLNKLTNVRANRGRNSYLKAVCEIANVPKIDYYVEFGFSQAIGLLEMLGYKDNAASTLRVLRSRQAYSAGDFQRVYNQGQFMRQIMLRHFEKTDGLIGDLALRAALALVETNLSYDACSNVLDELRSHGFGTDASRVWVRLKPAMISKFTVYDFSVENVNEINKQIDHKIHRLGLDSVQINEDTYERRLSRLVEKAAADSARSPGSVIRLLRRAYEQRAWLQVSEQGRRRQYRDRMCGLLGSAYRRTKNHAAAQAIDSYLQLENGVSGDR</sequence>
<accession>A0A1M3KWZ0</accession>
<organism evidence="2 3">
    <name type="scientific">Candidatus Kapaibacterium thiocyanatum</name>
    <dbReference type="NCBI Taxonomy" id="1895771"/>
    <lineage>
        <taxon>Bacteria</taxon>
        <taxon>Pseudomonadati</taxon>
        <taxon>Candidatus Kapaibacteriota</taxon>
        <taxon>Candidatus Kapaibacteriia</taxon>
        <taxon>Candidatus Kapaibacteriales</taxon>
        <taxon>Candidatus Kapaibacteriaceae</taxon>
        <taxon>Candidatus Kapaibacterium</taxon>
    </lineage>
</organism>
<name>A0A1M3KWZ0_9BACT</name>
<evidence type="ECO:0000256" key="1">
    <source>
        <dbReference type="SAM" id="SignalP"/>
    </source>
</evidence>
<evidence type="ECO:0000313" key="3">
    <source>
        <dbReference type="Proteomes" id="UP000184233"/>
    </source>
</evidence>
<proteinExistence type="predicted"/>
<gene>
    <name evidence="2" type="ORF">BGO89_10235</name>
</gene>
<protein>
    <recommendedName>
        <fullName evidence="4">Cell envelope-related transcriptional attenuator domain-containing protein</fullName>
    </recommendedName>
</protein>
<dbReference type="PANTHER" id="PTHR33392:SF6">
    <property type="entry name" value="POLYISOPRENYL-TEICHOIC ACID--PEPTIDOGLYCAN TEICHOIC ACID TRANSFERASE TAGU"/>
    <property type="match status" value="1"/>
</dbReference>
<dbReference type="PANTHER" id="PTHR33392">
    <property type="entry name" value="POLYISOPRENYL-TEICHOIC ACID--PEPTIDOGLYCAN TEICHOIC ACID TRANSFERASE TAGU"/>
    <property type="match status" value="1"/>
</dbReference>
<dbReference type="Proteomes" id="UP000184233">
    <property type="component" value="Unassembled WGS sequence"/>
</dbReference>
<comment type="caution">
    <text evidence="2">The sequence shown here is derived from an EMBL/GenBank/DDBJ whole genome shotgun (WGS) entry which is preliminary data.</text>
</comment>
<dbReference type="EMBL" id="MKVH01000024">
    <property type="protein sequence ID" value="OJX56895.1"/>
    <property type="molecule type" value="Genomic_DNA"/>
</dbReference>
<dbReference type="PROSITE" id="PS51257">
    <property type="entry name" value="PROKAR_LIPOPROTEIN"/>
    <property type="match status" value="1"/>
</dbReference>
<feature type="signal peptide" evidence="1">
    <location>
        <begin position="1"/>
        <end position="18"/>
    </location>
</feature>
<evidence type="ECO:0008006" key="4">
    <source>
        <dbReference type="Google" id="ProtNLM"/>
    </source>
</evidence>
<dbReference type="AlphaFoldDB" id="A0A1M3KWZ0"/>
<evidence type="ECO:0000313" key="2">
    <source>
        <dbReference type="EMBL" id="OJX56895.1"/>
    </source>
</evidence>